<evidence type="ECO:0000313" key="2">
    <source>
        <dbReference type="EMBL" id="OLO45288.1"/>
    </source>
</evidence>
<evidence type="ECO:0000256" key="1">
    <source>
        <dbReference type="SAM" id="Phobius"/>
    </source>
</evidence>
<reference evidence="2 3" key="1">
    <citation type="submission" date="2016-12" db="EMBL/GenBank/DDBJ databases">
        <title>Genomic Comparison of strains in the 'Actinomyces naeslundii' Group.</title>
        <authorList>
            <person name="Mughal S.R."/>
            <person name="Do T."/>
            <person name="Gilbert S.C."/>
            <person name="Witherden E.A."/>
            <person name="Didelot X."/>
            <person name="Beighton D."/>
        </authorList>
    </citation>
    <scope>NUCLEOTIDE SEQUENCE [LARGE SCALE GENOMIC DNA]</scope>
    <source>
        <strain evidence="2 3">CCUG 33920</strain>
    </source>
</reference>
<accession>A0A1Q8VB23</accession>
<keyword evidence="1" id="KW-0812">Transmembrane</keyword>
<feature type="transmembrane region" description="Helical" evidence="1">
    <location>
        <begin position="134"/>
        <end position="154"/>
    </location>
</feature>
<protein>
    <submittedName>
        <fullName evidence="2">Uncharacterized protein</fullName>
    </submittedName>
</protein>
<proteinExistence type="predicted"/>
<dbReference type="Proteomes" id="UP000186857">
    <property type="component" value="Unassembled WGS sequence"/>
</dbReference>
<name>A0A1Q8VB23_9ACTO</name>
<organism evidence="2 3">
    <name type="scientific">Actinomyces oris</name>
    <dbReference type="NCBI Taxonomy" id="544580"/>
    <lineage>
        <taxon>Bacteria</taxon>
        <taxon>Bacillati</taxon>
        <taxon>Actinomycetota</taxon>
        <taxon>Actinomycetes</taxon>
        <taxon>Actinomycetales</taxon>
        <taxon>Actinomycetaceae</taxon>
        <taxon>Actinomyces</taxon>
    </lineage>
</organism>
<evidence type="ECO:0000313" key="3">
    <source>
        <dbReference type="Proteomes" id="UP000186857"/>
    </source>
</evidence>
<keyword evidence="1" id="KW-1133">Transmembrane helix</keyword>
<gene>
    <name evidence="2" type="ORF">BKH29_04380</name>
</gene>
<dbReference type="AlphaFoldDB" id="A0A1Q8VB23"/>
<comment type="caution">
    <text evidence="2">The sequence shown here is derived from an EMBL/GenBank/DDBJ whole genome shotgun (WGS) entry which is preliminary data.</text>
</comment>
<dbReference type="EMBL" id="MSKJ01000008">
    <property type="protein sequence ID" value="OLO45288.1"/>
    <property type="molecule type" value="Genomic_DNA"/>
</dbReference>
<keyword evidence="1" id="KW-0472">Membrane</keyword>
<sequence length="186" mass="20127">MEIDRNTSKVFFCETVSLAGNIDPRQVGVGQVFLVEVEGSKCSAAVVEVGEAMLEDVIGTLGNTLGAGARTSWAELEVKDAAGNVSVVVVDEHRRRSQQTLRKMELSPSQQKQVLGRKMYRKWWGSPPGLNRKAFIGFLKVVLIVLVFVALVVLEYVTDSDDDFDIGGSSYRNRSVYGGGGGGVGK</sequence>